<reference evidence="4" key="2">
    <citation type="submission" date="2011-02" db="EMBL/GenBank/DDBJ databases">
        <authorList>
            <person name="MacLean D."/>
        </authorList>
    </citation>
    <scope>NUCLEOTIDE SEQUENCE</scope>
</reference>
<dbReference type="HOGENOM" id="CLU_002388_0_0_1"/>
<sequence length="1576" mass="177082">MLPSGKLRSSPSLLHSGYIKPFWLHFHHTFHRWSSVKTYSGTSVPSKFTRRHSHRTRRPIGFLLLATFLIGYIPPIQMQNTLGYDCKESKCVYTPNKPQFTDISSCIDGCGVSHIQSLGLTLSDLPSMEIDSSANGTCRHCALTATTKYNFPRLFSDLDLTYESLQQSGCSFESSIALDMPSQWGPTDSEITCSIGSMNVPCVYENNVSTFAMNADALRLLIDSNQQYNFQVNSISTRSNPGSFSEQNQLTLKFDGAGCFDTLQLKKPSAKQIFHVTLTSSSYKLIGTFTKVKVTADTLEMMRPTTISLSFRSGSDLYPGAFFLLRVAQNLESTFSPLIRGIESAKLYYPVQNSNESVDLDLRVGYANISFTFPPHQNVSINNGDRLKILFKHFINPSKQADQIDTVYLAAYQGLSLAVDNTAFPFFSVKKAQRTIKISPLDVISIVVYGFCFLSSLVIIKWHGLPLTMSTLWTDMVAISALFSFAVACAGSLLWVIQPSKLYVYWFAAQYFFNTVMILSLCFHWATVLSFRGFKKLTIKSPVVLAYFIVNGIILACLIVTMGMIHDKLYCVYDIETLRCDSVEECQIPLAAGGKTVRQSVIECRMQFFYLLLGAGFIVYTVLLMILGCMVMSRGRHLMLNEDPSESQIRKSLAIFYSIIATTCVLYISAQVIYIAQYVSFQGEHSELSDVVWYIFISWLPQGLPPLLLLFLQWNPQTEAIHNETCNSVARPSVKADVFNLTPRSSSSSPNTHHYAKLHSNRLSITESILGSDDPSTKLRLIVRVKLPVEFDRTCFVSLDFFTSKSPLPSSLSVQTIEQNVPWICVGSTERVSAQTQTKQNALFPFVAVLEVPVVGPASNTLLHFIVHASTIQSRKKRLETPSLSSDYLESDAVSDTKDAVSYQMTMFQPVLEFITSSQAVLDAAASSQPLHVYPHDENISNVMGKDNELLQEMNAILKGDKRNAELSVQTVMMPGDVHVKDEMLAHKTIGNLIRFFQYDSDDGIGGLVVEDLQESTYANCIPRQVLEILAVQRHEQAEKAREELRTFLNQKKDKQSRGFYGTLIGQIKDEGDTALAKEWLENRVKKRKEYVSLLRKNVQLLVGRDKHKQYFKASVEKKNEDLRFVPINLHIQDLLIGSTSAFLNEEKRRSSKDITVYDFTTVGAFAAHCYKFNKGGIMSLQARILKMQEKISQLELDKAKWPEELRQYDDLQWDLQLRMDCCFAQALSAMTASFVRKVEVALQSFDAEGGVHVLRMLSKLGFLFQVESLLSTHGKEIGMIEDMAGAIANLSCVSFVIQDVRDRPTGRFSFRVSRRFKDPNEDAGIVKVQVSSQRSNDSKYPMKYVVTVQVVTGLVELPERLANGGEISVIPLLFTQGINEMQTIANNTERAKTELQDMINMNNLKPLRAYCERYCRLAVALSDPTHSFARMDRNGSKLSLQLTKDQVAQEFHALEAYVLDAAQSLVKTKRPEILQKSSDLCRELGGGRVTVCKSAKDRTAMSVTLEQVRILHRHHDLPEHRIPATVSVMRSHGVRIENALKNTGKRQFAFNKLQRSLLPEEYRCPDQLGGVGNVS</sequence>
<reference evidence="4" key="1">
    <citation type="journal article" date="2011" name="PLoS Biol.">
        <title>Gene gain and loss during evolution of obligate parasitism in the white rust pathogen of Arabidopsis thaliana.</title>
        <authorList>
            <person name="Kemen E."/>
            <person name="Gardiner A."/>
            <person name="Schultz-Larsen T."/>
            <person name="Kemen A.C."/>
            <person name="Balmuth A.L."/>
            <person name="Robert-Seilaniantz A."/>
            <person name="Bailey K."/>
            <person name="Holub E."/>
            <person name="Studholme D.J."/>
            <person name="Maclean D."/>
            <person name="Jones J.D."/>
        </authorList>
    </citation>
    <scope>NUCLEOTIDE SEQUENCE</scope>
</reference>
<feature type="transmembrane region" description="Helical" evidence="3">
    <location>
        <begin position="503"/>
        <end position="531"/>
    </location>
</feature>
<keyword evidence="1" id="KW-0378">Hydrolase</keyword>
<dbReference type="PANTHER" id="PTHR12187:SF11">
    <property type="entry name" value="PHOSPHATIDYLINOSITOL-3,4-BISPHOSPHATE 4-PHOSPHATASE"/>
    <property type="match status" value="1"/>
</dbReference>
<feature type="transmembrane region" description="Helical" evidence="3">
    <location>
        <begin position="608"/>
        <end position="632"/>
    </location>
</feature>
<feature type="transmembrane region" description="Helical" evidence="3">
    <location>
        <begin position="653"/>
        <end position="679"/>
    </location>
</feature>
<dbReference type="EMBL" id="FR824173">
    <property type="protein sequence ID" value="CCA21625.1"/>
    <property type="molecule type" value="Genomic_DNA"/>
</dbReference>
<evidence type="ECO:0000256" key="2">
    <source>
        <dbReference type="ARBA" id="ARBA00023098"/>
    </source>
</evidence>
<name>F0WK23_9STRA</name>
<gene>
    <name evidence="4" type="primary">AlNc14C128G6877</name>
    <name evidence="4" type="ORF">ALNC14_077680</name>
</gene>
<proteinExistence type="predicted"/>
<keyword evidence="3" id="KW-1133">Transmembrane helix</keyword>
<keyword evidence="3" id="KW-0812">Transmembrane</keyword>
<keyword evidence="3" id="KW-0472">Membrane</keyword>
<evidence type="ECO:0000256" key="3">
    <source>
        <dbReference type="SAM" id="Phobius"/>
    </source>
</evidence>
<dbReference type="GO" id="GO:0016316">
    <property type="term" value="F:phosphatidylinositol-3,4-bisphosphate 4-phosphatase activity"/>
    <property type="evidence" value="ECO:0007669"/>
    <property type="project" value="InterPro"/>
</dbReference>
<dbReference type="PANTHER" id="PTHR12187">
    <property type="entry name" value="AGAP000124-PA"/>
    <property type="match status" value="1"/>
</dbReference>
<feature type="transmembrane region" description="Helical" evidence="3">
    <location>
        <begin position="443"/>
        <end position="460"/>
    </location>
</feature>
<feature type="transmembrane region" description="Helical" evidence="3">
    <location>
        <begin position="472"/>
        <end position="497"/>
    </location>
</feature>
<organism evidence="4">
    <name type="scientific">Albugo laibachii Nc14</name>
    <dbReference type="NCBI Taxonomy" id="890382"/>
    <lineage>
        <taxon>Eukaryota</taxon>
        <taxon>Sar</taxon>
        <taxon>Stramenopiles</taxon>
        <taxon>Oomycota</taxon>
        <taxon>Peronosporomycetes</taxon>
        <taxon>Albuginales</taxon>
        <taxon>Albuginaceae</taxon>
        <taxon>Albugo</taxon>
    </lineage>
</organism>
<evidence type="ECO:0000313" key="4">
    <source>
        <dbReference type="EMBL" id="CCA21625.1"/>
    </source>
</evidence>
<dbReference type="GO" id="GO:0005737">
    <property type="term" value="C:cytoplasm"/>
    <property type="evidence" value="ECO:0007669"/>
    <property type="project" value="TreeGrafter"/>
</dbReference>
<feature type="transmembrane region" description="Helical" evidence="3">
    <location>
        <begin position="543"/>
        <end position="565"/>
    </location>
</feature>
<protein>
    <submittedName>
        <fullName evidence="4">Inositol3 putative</fullName>
    </submittedName>
</protein>
<feature type="transmembrane region" description="Helical" evidence="3">
    <location>
        <begin position="691"/>
        <end position="712"/>
    </location>
</feature>
<feature type="transmembrane region" description="Helical" evidence="3">
    <location>
        <begin position="60"/>
        <end position="78"/>
    </location>
</feature>
<evidence type="ECO:0000256" key="1">
    <source>
        <dbReference type="ARBA" id="ARBA00022801"/>
    </source>
</evidence>
<keyword evidence="2" id="KW-0443">Lipid metabolism</keyword>
<accession>F0WK23</accession>
<dbReference type="InterPro" id="IPR039034">
    <property type="entry name" value="INPP4"/>
</dbReference>